<dbReference type="Proteomes" id="UP000887561">
    <property type="component" value="Unplaced"/>
</dbReference>
<sequence length="53" mass="6113">MQIGLDQEPDILVFYINRFDQSGKSTKKNVMNVAVPLELTGKRNKTSRWLFGK</sequence>
<name>A0A915MYB4_MELJA</name>
<proteinExistence type="predicted"/>
<organism evidence="1 2">
    <name type="scientific">Meloidogyne javanica</name>
    <name type="common">Root-knot nematode worm</name>
    <dbReference type="NCBI Taxonomy" id="6303"/>
    <lineage>
        <taxon>Eukaryota</taxon>
        <taxon>Metazoa</taxon>
        <taxon>Ecdysozoa</taxon>
        <taxon>Nematoda</taxon>
        <taxon>Chromadorea</taxon>
        <taxon>Rhabditida</taxon>
        <taxon>Tylenchina</taxon>
        <taxon>Tylenchomorpha</taxon>
        <taxon>Tylenchoidea</taxon>
        <taxon>Meloidogynidae</taxon>
        <taxon>Meloidogyninae</taxon>
        <taxon>Meloidogyne</taxon>
        <taxon>Meloidogyne incognita group</taxon>
    </lineage>
</organism>
<keyword evidence="1" id="KW-1185">Reference proteome</keyword>
<protein>
    <submittedName>
        <fullName evidence="2">Uncharacterized protein</fullName>
    </submittedName>
</protein>
<dbReference type="AlphaFoldDB" id="A0A915MYB4"/>
<accession>A0A915MYB4</accession>
<dbReference type="WBParaSite" id="scaffold53510_cov273.g25557">
    <property type="protein sequence ID" value="scaffold53510_cov273.g25557"/>
    <property type="gene ID" value="scaffold53510_cov273.g25557"/>
</dbReference>
<reference evidence="2" key="1">
    <citation type="submission" date="2022-11" db="UniProtKB">
        <authorList>
            <consortium name="WormBaseParasite"/>
        </authorList>
    </citation>
    <scope>IDENTIFICATION</scope>
</reference>
<evidence type="ECO:0000313" key="1">
    <source>
        <dbReference type="Proteomes" id="UP000887561"/>
    </source>
</evidence>
<evidence type="ECO:0000313" key="2">
    <source>
        <dbReference type="WBParaSite" id="scaffold53510_cov273.g25557"/>
    </source>
</evidence>